<accession>A0A9N9W5R7</accession>
<dbReference type="AlphaFoldDB" id="A0A9N9W5R7"/>
<keyword evidence="1" id="KW-0479">Metal-binding</keyword>
<dbReference type="Proteomes" id="UP000696573">
    <property type="component" value="Unassembled WGS sequence"/>
</dbReference>
<dbReference type="InterPro" id="IPR007219">
    <property type="entry name" value="XnlR_reg_dom"/>
</dbReference>
<feature type="region of interest" description="Disordered" evidence="3">
    <location>
        <begin position="1"/>
        <end position="21"/>
    </location>
</feature>
<feature type="compositionally biased region" description="Polar residues" evidence="3">
    <location>
        <begin position="73"/>
        <end position="90"/>
    </location>
</feature>
<organism evidence="5 6">
    <name type="scientific">Clonostachys rhizophaga</name>
    <dbReference type="NCBI Taxonomy" id="160324"/>
    <lineage>
        <taxon>Eukaryota</taxon>
        <taxon>Fungi</taxon>
        <taxon>Dikarya</taxon>
        <taxon>Ascomycota</taxon>
        <taxon>Pezizomycotina</taxon>
        <taxon>Sordariomycetes</taxon>
        <taxon>Hypocreomycetidae</taxon>
        <taxon>Hypocreales</taxon>
        <taxon>Bionectriaceae</taxon>
        <taxon>Clonostachys</taxon>
    </lineage>
</organism>
<dbReference type="InterPro" id="IPR036864">
    <property type="entry name" value="Zn2-C6_fun-type_DNA-bd_sf"/>
</dbReference>
<dbReference type="GO" id="GO:0009055">
    <property type="term" value="F:electron transfer activity"/>
    <property type="evidence" value="ECO:0007669"/>
    <property type="project" value="InterPro"/>
</dbReference>
<dbReference type="PANTHER" id="PTHR47425">
    <property type="entry name" value="FARB-RELATED"/>
    <property type="match status" value="1"/>
</dbReference>
<dbReference type="InterPro" id="IPR002321">
    <property type="entry name" value="Cyt_c_II"/>
</dbReference>
<protein>
    <recommendedName>
        <fullName evidence="4">Zn(2)-C6 fungal-type domain-containing protein</fullName>
    </recommendedName>
</protein>
<dbReference type="GO" id="GO:0008270">
    <property type="term" value="F:zinc ion binding"/>
    <property type="evidence" value="ECO:0007669"/>
    <property type="project" value="InterPro"/>
</dbReference>
<dbReference type="Gene3D" id="4.10.240.10">
    <property type="entry name" value="Zn(2)-C6 fungal-type DNA-binding domain"/>
    <property type="match status" value="1"/>
</dbReference>
<dbReference type="CDD" id="cd00067">
    <property type="entry name" value="GAL4"/>
    <property type="match status" value="1"/>
</dbReference>
<dbReference type="Pfam" id="PF04082">
    <property type="entry name" value="Fungal_trans"/>
    <property type="match status" value="1"/>
</dbReference>
<evidence type="ECO:0000313" key="6">
    <source>
        <dbReference type="Proteomes" id="UP000696573"/>
    </source>
</evidence>
<evidence type="ECO:0000256" key="1">
    <source>
        <dbReference type="ARBA" id="ARBA00022723"/>
    </source>
</evidence>
<dbReference type="GO" id="GO:0006351">
    <property type="term" value="P:DNA-templated transcription"/>
    <property type="evidence" value="ECO:0007669"/>
    <property type="project" value="InterPro"/>
</dbReference>
<evidence type="ECO:0000256" key="2">
    <source>
        <dbReference type="ARBA" id="ARBA00023242"/>
    </source>
</evidence>
<dbReference type="PROSITE" id="PS00463">
    <property type="entry name" value="ZN2_CY6_FUNGAL_1"/>
    <property type="match status" value="1"/>
</dbReference>
<evidence type="ECO:0000259" key="4">
    <source>
        <dbReference type="PROSITE" id="PS50048"/>
    </source>
</evidence>
<reference evidence="5" key="1">
    <citation type="submission" date="2021-10" db="EMBL/GenBank/DDBJ databases">
        <authorList>
            <person name="Piombo E."/>
        </authorList>
    </citation>
    <scope>NUCLEOTIDE SEQUENCE</scope>
</reference>
<dbReference type="Pfam" id="PF00172">
    <property type="entry name" value="Zn_clus"/>
    <property type="match status" value="1"/>
</dbReference>
<dbReference type="GO" id="GO:0000981">
    <property type="term" value="F:DNA-binding transcription factor activity, RNA polymerase II-specific"/>
    <property type="evidence" value="ECO:0007669"/>
    <property type="project" value="InterPro"/>
</dbReference>
<dbReference type="EMBL" id="CABFNQ020000764">
    <property type="protein sequence ID" value="CAH0041828.1"/>
    <property type="molecule type" value="Genomic_DNA"/>
</dbReference>
<proteinExistence type="predicted"/>
<dbReference type="SUPFAM" id="SSF57701">
    <property type="entry name" value="Zn2/Cys6 DNA-binding domain"/>
    <property type="match status" value="1"/>
</dbReference>
<dbReference type="GO" id="GO:0005506">
    <property type="term" value="F:iron ion binding"/>
    <property type="evidence" value="ECO:0007669"/>
    <property type="project" value="InterPro"/>
</dbReference>
<dbReference type="InterPro" id="IPR052761">
    <property type="entry name" value="Fungal_Detox/Toxin_TFs"/>
</dbReference>
<dbReference type="OrthoDB" id="4161332at2759"/>
<dbReference type="PANTHER" id="PTHR47425:SF3">
    <property type="entry name" value="ZN(II)2CYS6 TRANSCRIPTION FACTOR (EUROFUNG)"/>
    <property type="match status" value="1"/>
</dbReference>
<feature type="region of interest" description="Disordered" evidence="3">
    <location>
        <begin position="59"/>
        <end position="100"/>
    </location>
</feature>
<dbReference type="CDD" id="cd12148">
    <property type="entry name" value="fungal_TF_MHR"/>
    <property type="match status" value="1"/>
</dbReference>
<keyword evidence="6" id="KW-1185">Reference proteome</keyword>
<evidence type="ECO:0000256" key="3">
    <source>
        <dbReference type="SAM" id="MobiDB-lite"/>
    </source>
</evidence>
<evidence type="ECO:0000313" key="5">
    <source>
        <dbReference type="EMBL" id="CAH0041828.1"/>
    </source>
</evidence>
<dbReference type="InterPro" id="IPR001138">
    <property type="entry name" value="Zn2Cys6_DnaBD"/>
</dbReference>
<dbReference type="PROSITE" id="PS51009">
    <property type="entry name" value="CYTCII"/>
    <property type="match status" value="1"/>
</dbReference>
<sequence length="353" mass="38921">MSEQDAPAALSPAAKRQASRKRLGGACKACHDRKVRCSLAKSGPPCTNCSLDDIECEPRVRKSQRGVGPSAAVSAQQAHNKTSSSASPSRQAVPGSCNLFGNHDEEDVSITLVPPLEVDLDTRPATSDSRRTVPGNNSIRKPDDLLRDSDGTYAIASEALTTCNERSDASCSSNYRPFRSHFSHFEEDDAPNTDSLPADTPMYGDPTGICAVANICEPEGVDRSGHFLLPNGIFASLDPEDQEYLRRKGAFVFPEARVRESLVRAYFHYVHPFFPIVDIQDFLPKHESGTLEKISTHLLWSMYLAACNFLEEDVVQAAGFTSRKEMKRSFYRKAKVQFSSPSYLYRTITHAIP</sequence>
<keyword evidence="2" id="KW-0539">Nucleus</keyword>
<feature type="domain" description="Zn(2)-C6 fungal-type" evidence="4">
    <location>
        <begin position="26"/>
        <end position="56"/>
    </location>
</feature>
<dbReference type="SMART" id="SM00066">
    <property type="entry name" value="GAL4"/>
    <property type="match status" value="1"/>
</dbReference>
<feature type="region of interest" description="Disordered" evidence="3">
    <location>
        <begin position="114"/>
        <end position="145"/>
    </location>
</feature>
<name>A0A9N9W5R7_9HYPO</name>
<dbReference type="GO" id="GO:0020037">
    <property type="term" value="F:heme binding"/>
    <property type="evidence" value="ECO:0007669"/>
    <property type="project" value="InterPro"/>
</dbReference>
<comment type="caution">
    <text evidence="5">The sequence shown here is derived from an EMBL/GenBank/DDBJ whole genome shotgun (WGS) entry which is preliminary data.</text>
</comment>
<gene>
    <name evidence="5" type="ORF">CRHIZ90672A_00012300</name>
</gene>
<dbReference type="GO" id="GO:0003677">
    <property type="term" value="F:DNA binding"/>
    <property type="evidence" value="ECO:0007669"/>
    <property type="project" value="InterPro"/>
</dbReference>
<dbReference type="PROSITE" id="PS50048">
    <property type="entry name" value="ZN2_CY6_FUNGAL_2"/>
    <property type="match status" value="1"/>
</dbReference>